<dbReference type="PANTHER" id="PTHR43787">
    <property type="entry name" value="FEMO COFACTOR BIOSYNTHESIS PROTEIN NIFB-RELATED"/>
    <property type="match status" value="1"/>
</dbReference>
<protein>
    <recommendedName>
        <fullName evidence="7">Radical SAM core domain-containing protein</fullName>
    </recommendedName>
</protein>
<dbReference type="GO" id="GO:0003824">
    <property type="term" value="F:catalytic activity"/>
    <property type="evidence" value="ECO:0007669"/>
    <property type="project" value="InterPro"/>
</dbReference>
<evidence type="ECO:0000313" key="8">
    <source>
        <dbReference type="EMBL" id="PVU77485.1"/>
    </source>
</evidence>
<comment type="caution">
    <text evidence="8">The sequence shown here is derived from an EMBL/GenBank/DDBJ whole genome shotgun (WGS) entry which is preliminary data.</text>
</comment>
<dbReference type="Proteomes" id="UP000245638">
    <property type="component" value="Unassembled WGS sequence"/>
</dbReference>
<comment type="cofactor">
    <cofactor evidence="1">
        <name>[4Fe-4S] cluster</name>
        <dbReference type="ChEBI" id="CHEBI:49883"/>
    </cofactor>
</comment>
<dbReference type="Gene3D" id="3.20.20.70">
    <property type="entry name" value="Aldolase class I"/>
    <property type="match status" value="1"/>
</dbReference>
<evidence type="ECO:0000256" key="2">
    <source>
        <dbReference type="ARBA" id="ARBA00022485"/>
    </source>
</evidence>
<dbReference type="GO" id="GO:0046872">
    <property type="term" value="F:metal ion binding"/>
    <property type="evidence" value="ECO:0007669"/>
    <property type="project" value="UniProtKB-KW"/>
</dbReference>
<evidence type="ECO:0000259" key="7">
    <source>
        <dbReference type="Pfam" id="PF04055"/>
    </source>
</evidence>
<reference evidence="8 9" key="1">
    <citation type="journal article" date="2015" name="Appl. Environ. Microbiol.">
        <title>Nanoarchaeota, Their Sulfolobales Host, and Nanoarchaeota Virus Distribution across Yellowstone National Park Hot Springs.</title>
        <authorList>
            <person name="Munson-McGee J.H."/>
            <person name="Field E.K."/>
            <person name="Bateson M."/>
            <person name="Rooney C."/>
            <person name="Stepanauskas R."/>
            <person name="Young M.J."/>
        </authorList>
    </citation>
    <scope>NUCLEOTIDE SEQUENCE [LARGE SCALE GENOMIC DNA]</scope>
    <source>
        <strain evidence="8">SCGC AC-742_N10</strain>
    </source>
</reference>
<proteinExistence type="predicted"/>
<dbReference type="CDD" id="cd01335">
    <property type="entry name" value="Radical_SAM"/>
    <property type="match status" value="1"/>
</dbReference>
<evidence type="ECO:0000313" key="9">
    <source>
        <dbReference type="Proteomes" id="UP000245638"/>
    </source>
</evidence>
<organism evidence="8 9">
    <name type="scientific">Acidianus hospitalis</name>
    <dbReference type="NCBI Taxonomy" id="563177"/>
    <lineage>
        <taxon>Archaea</taxon>
        <taxon>Thermoproteota</taxon>
        <taxon>Thermoprotei</taxon>
        <taxon>Sulfolobales</taxon>
        <taxon>Sulfolobaceae</taxon>
        <taxon>Acidianus</taxon>
    </lineage>
</organism>
<evidence type="ECO:0000256" key="3">
    <source>
        <dbReference type="ARBA" id="ARBA00022691"/>
    </source>
</evidence>
<dbReference type="InterPro" id="IPR013785">
    <property type="entry name" value="Aldolase_TIM"/>
</dbReference>
<dbReference type="InterPro" id="IPR007197">
    <property type="entry name" value="rSAM"/>
</dbReference>
<keyword evidence="2" id="KW-0004">4Fe-4S</keyword>
<sequence>MKDLDNLKIIWFGGEPLLAYDIVIEIMEFIKSKISKGKPKLEGFMVTNGYLLDLKKAEKLAELNVNEFQITLDGNEDIHDIRRINIGKRGTFKIIWNNVKSLINSNIPLKIYLRIHLSLDNINSVW</sequence>
<keyword evidence="4" id="KW-0479">Metal-binding</keyword>
<keyword evidence="6" id="KW-0411">Iron-sulfur</keyword>
<dbReference type="PANTHER" id="PTHR43787:SF3">
    <property type="entry name" value="ARYLSULFATASE REGULATORY PROTEIN"/>
    <property type="match status" value="1"/>
</dbReference>
<evidence type="ECO:0000256" key="5">
    <source>
        <dbReference type="ARBA" id="ARBA00023004"/>
    </source>
</evidence>
<dbReference type="AlphaFoldDB" id="A0A2T9XBP1"/>
<keyword evidence="5" id="KW-0408">Iron</keyword>
<dbReference type="UniPathway" id="UPA00782"/>
<dbReference type="Pfam" id="PF04055">
    <property type="entry name" value="Radical_SAM"/>
    <property type="match status" value="1"/>
</dbReference>
<dbReference type="SUPFAM" id="SSF102114">
    <property type="entry name" value="Radical SAM enzymes"/>
    <property type="match status" value="1"/>
</dbReference>
<accession>A0A2T9XBP1</accession>
<feature type="domain" description="Radical SAM core" evidence="7">
    <location>
        <begin position="8"/>
        <end position="109"/>
    </location>
</feature>
<dbReference type="GO" id="GO:0051539">
    <property type="term" value="F:4 iron, 4 sulfur cluster binding"/>
    <property type="evidence" value="ECO:0007669"/>
    <property type="project" value="UniProtKB-KW"/>
</dbReference>
<keyword evidence="3" id="KW-0949">S-adenosyl-L-methionine</keyword>
<gene>
    <name evidence="8" type="ORF">DDW13_00700</name>
</gene>
<name>A0A2T9XBP1_9CREN</name>
<evidence type="ECO:0000256" key="1">
    <source>
        <dbReference type="ARBA" id="ARBA00001966"/>
    </source>
</evidence>
<evidence type="ECO:0000256" key="4">
    <source>
        <dbReference type="ARBA" id="ARBA00022723"/>
    </source>
</evidence>
<evidence type="ECO:0000256" key="6">
    <source>
        <dbReference type="ARBA" id="ARBA00023014"/>
    </source>
</evidence>
<dbReference type="InterPro" id="IPR058240">
    <property type="entry name" value="rSAM_sf"/>
</dbReference>
<dbReference type="EMBL" id="QEFD01000025">
    <property type="protein sequence ID" value="PVU77485.1"/>
    <property type="molecule type" value="Genomic_DNA"/>
</dbReference>